<dbReference type="eggNOG" id="ENOG5033MB2">
    <property type="taxonomic scope" value="Bacteria"/>
</dbReference>
<reference evidence="1 2" key="1">
    <citation type="submission" date="2012-06" db="EMBL/GenBank/DDBJ databases">
        <title>Finished chromosome of genome of Microcoleus sp. PCC 7113.</title>
        <authorList>
            <consortium name="US DOE Joint Genome Institute"/>
            <person name="Gugger M."/>
            <person name="Coursin T."/>
            <person name="Rippka R."/>
            <person name="Tandeau De Marsac N."/>
            <person name="Huntemann M."/>
            <person name="Wei C.-L."/>
            <person name="Han J."/>
            <person name="Detter J.C."/>
            <person name="Han C."/>
            <person name="Tapia R."/>
            <person name="Chen A."/>
            <person name="Kyrpides N."/>
            <person name="Mavromatis K."/>
            <person name="Markowitz V."/>
            <person name="Szeto E."/>
            <person name="Ivanova N."/>
            <person name="Pagani I."/>
            <person name="Pati A."/>
            <person name="Goodwin L."/>
            <person name="Nordberg H.P."/>
            <person name="Cantor M.N."/>
            <person name="Hua S.X."/>
            <person name="Woyke T."/>
            <person name="Kerfeld C.A."/>
        </authorList>
    </citation>
    <scope>NUCLEOTIDE SEQUENCE [LARGE SCALE GENOMIC DNA]</scope>
    <source>
        <strain evidence="1 2">PCC 7113</strain>
    </source>
</reference>
<accession>K9WFT3</accession>
<dbReference type="STRING" id="1173027.Mic7113_2868"/>
<protein>
    <recommendedName>
        <fullName evidence="3">Late competence development protein ComFB</fullName>
    </recommendedName>
</protein>
<dbReference type="Proteomes" id="UP000010471">
    <property type="component" value="Chromosome"/>
</dbReference>
<sequence>MSQEISQSTLRFVINKIESILEEYPQHPYQVAFSMQELRKKLIAQVLKNLPSRDSVIEGKKASDSTMDSIHHSLEERVRLETLIRGSIYHVLRENADWISRHLPQDVSKP</sequence>
<evidence type="ECO:0000313" key="2">
    <source>
        <dbReference type="Proteomes" id="UP000010471"/>
    </source>
</evidence>
<gene>
    <name evidence="1" type="ORF">Mic7113_2868</name>
</gene>
<dbReference type="RefSeq" id="WP_015182795.1">
    <property type="nucleotide sequence ID" value="NC_019738.1"/>
</dbReference>
<evidence type="ECO:0000313" key="1">
    <source>
        <dbReference type="EMBL" id="AFZ18646.1"/>
    </source>
</evidence>
<name>K9WFT3_9CYAN</name>
<evidence type="ECO:0008006" key="3">
    <source>
        <dbReference type="Google" id="ProtNLM"/>
    </source>
</evidence>
<dbReference type="OrthoDB" id="515811at2"/>
<keyword evidence="2" id="KW-1185">Reference proteome</keyword>
<dbReference type="AlphaFoldDB" id="K9WFT3"/>
<dbReference type="KEGG" id="mic:Mic7113_2868"/>
<dbReference type="EMBL" id="CP003630">
    <property type="protein sequence ID" value="AFZ18646.1"/>
    <property type="molecule type" value="Genomic_DNA"/>
</dbReference>
<organism evidence="1 2">
    <name type="scientific">Allocoleopsis franciscana PCC 7113</name>
    <dbReference type="NCBI Taxonomy" id="1173027"/>
    <lineage>
        <taxon>Bacteria</taxon>
        <taxon>Bacillati</taxon>
        <taxon>Cyanobacteriota</taxon>
        <taxon>Cyanophyceae</taxon>
        <taxon>Coleofasciculales</taxon>
        <taxon>Coleofasciculaceae</taxon>
        <taxon>Allocoleopsis</taxon>
        <taxon>Allocoleopsis franciscana</taxon>
    </lineage>
</organism>
<proteinExistence type="predicted"/>
<dbReference type="HOGENOM" id="CLU_168182_0_0_3"/>